<organism evidence="3 4">
    <name type="scientific">Paraburkholderia saeva</name>
    <dbReference type="NCBI Taxonomy" id="2777537"/>
    <lineage>
        <taxon>Bacteria</taxon>
        <taxon>Pseudomonadati</taxon>
        <taxon>Pseudomonadota</taxon>
        <taxon>Betaproteobacteria</taxon>
        <taxon>Burkholderiales</taxon>
        <taxon>Burkholderiaceae</taxon>
        <taxon>Paraburkholderia</taxon>
    </lineage>
</organism>
<dbReference type="RefSeq" id="WP_228879555.1">
    <property type="nucleotide sequence ID" value="NZ_CAJQYX010000020.1"/>
</dbReference>
<sequence length="490" mass="50760">MNNDSGTRAPRSALAAIPAAVLLFALSQGAGAQALAGQSVEERLNTLMRVVDEQQRQIHSLERQVTNLEMAQRGRGAPGYGGPAGSEAVAEQPGADGLPVPLPPLAQVSPGAPAPGGSTGTATGVPVNPPAPDSGAPGVPAASPATAGTSGPGGSAGTDGTVGQTQKAAEPVRTQAEEAVVQREHAPLFDHKLTLDWGISDTYYDRRQLQLSGFLALDAIFLGNINLGQTKSHQVMADLDTRYGLTDRMSIDVDVPYIYRHSDFIVGGAGGAANTLSDASVNSNAIGDVNFGIYYQFLKETNNMPDVVGSLRFKAPTGTSPFGIKVVQLEPDNTNLVAPSKLPTGTGFWNITAGMSVLKTYDPVVLFGSVSYTYNIARSFADISSVAGQTQPATVKLGDIVQFGGGVALAFSDKDSASISYTMAIEPSSKTKSPGGDYVKVPGSETTASVLNFGLNHVVNKHLTINGAVSVGLTPDAPNFVVGVRFPYTF</sequence>
<dbReference type="EMBL" id="CAJQZC010000006">
    <property type="protein sequence ID" value="CAG4907147.1"/>
    <property type="molecule type" value="Genomic_DNA"/>
</dbReference>
<proteinExistence type="predicted"/>
<protein>
    <recommendedName>
        <fullName evidence="5">Transporter</fullName>
    </recommendedName>
</protein>
<keyword evidence="4" id="KW-1185">Reference proteome</keyword>
<gene>
    <name evidence="3" type="ORF">LMG31841_03637</name>
</gene>
<comment type="caution">
    <text evidence="3">The sequence shown here is derived from an EMBL/GenBank/DDBJ whole genome shotgun (WGS) entry which is preliminary data.</text>
</comment>
<dbReference type="Proteomes" id="UP000789704">
    <property type="component" value="Unassembled WGS sequence"/>
</dbReference>
<feature type="compositionally biased region" description="Low complexity" evidence="1">
    <location>
        <begin position="133"/>
        <end position="149"/>
    </location>
</feature>
<evidence type="ECO:0000313" key="4">
    <source>
        <dbReference type="Proteomes" id="UP000789704"/>
    </source>
</evidence>
<feature type="signal peptide" evidence="2">
    <location>
        <begin position="1"/>
        <end position="32"/>
    </location>
</feature>
<evidence type="ECO:0000256" key="1">
    <source>
        <dbReference type="SAM" id="MobiDB-lite"/>
    </source>
</evidence>
<evidence type="ECO:0000313" key="3">
    <source>
        <dbReference type="EMBL" id="CAG4907147.1"/>
    </source>
</evidence>
<keyword evidence="2" id="KW-0732">Signal</keyword>
<evidence type="ECO:0000256" key="2">
    <source>
        <dbReference type="SAM" id="SignalP"/>
    </source>
</evidence>
<name>A0A9N8X414_9BURK</name>
<feature type="region of interest" description="Disordered" evidence="1">
    <location>
        <begin position="69"/>
        <end position="177"/>
    </location>
</feature>
<feature type="chain" id="PRO_5040408763" description="Transporter" evidence="2">
    <location>
        <begin position="33"/>
        <end position="490"/>
    </location>
</feature>
<accession>A0A9N8X414</accession>
<evidence type="ECO:0008006" key="5">
    <source>
        <dbReference type="Google" id="ProtNLM"/>
    </source>
</evidence>
<dbReference type="AlphaFoldDB" id="A0A9N8X414"/>
<reference evidence="3" key="1">
    <citation type="submission" date="2021-04" db="EMBL/GenBank/DDBJ databases">
        <authorList>
            <person name="Vanwijnsberghe S."/>
        </authorList>
    </citation>
    <scope>NUCLEOTIDE SEQUENCE</scope>
    <source>
        <strain evidence="3">LMG 31841</strain>
    </source>
</reference>